<sequence>MEGEKKYTPKYDNIFLRSCEKEVTDPIEGKITGTIPMWLNGALLRNGPGLLKIGDYEFKHSFDSMALLQRFEIKNGKVTFQCRFLQSDTYKANTRANRIVFTEFGTSSIPDPCKSIFQRFFSIFQKSEPSDNANISLYPFGDEIYSFTETPFMFKIDKDTLETKKKIDLRNLNIVCHTSHPQVTADGTVYNVALSKEVSKHSIVCFPNKPKKHDDDYSMYDKAEIVASIPVRWRLFPSYMHSFGITKNYFVILEQPMAISIPNLTINAFINVPTVNCLKFYLNELTQISVVSRSTGTRSYKFYAKTFFYFHTINQYEEDNHIILDVCIYNDVSIIQALAVDALRELHNNLNYDAFKSTPVRLVLPLLDSHDNVKLNENLVKIKNTNAKAFLREDGTVLVEWEILSKSACELPTINYHKYQGFKYKYFYAISSDFDPDYFGSLIKVDTENKITTRWNEKNCFANEPIFVANPNAESEDDGIILSNFVWGGNETHRTGLVILNAKTMEEIGRAEFDTPGAISKGFHGWYCAN</sequence>
<keyword evidence="4 5" id="KW-0408">Iron</keyword>
<feature type="binding site" evidence="5">
    <location>
        <position position="311"/>
    </location>
    <ligand>
        <name>Fe cation</name>
        <dbReference type="ChEBI" id="CHEBI:24875"/>
        <note>catalytic</note>
    </ligand>
</feature>
<comment type="cofactor">
    <cofactor evidence="5">
        <name>Fe(2+)</name>
        <dbReference type="ChEBI" id="CHEBI:29033"/>
    </cofactor>
    <text evidence="5">Binds 1 Fe(2+) ion per subunit.</text>
</comment>
<feature type="binding site" evidence="5">
    <location>
        <position position="241"/>
    </location>
    <ligand>
        <name>Fe cation</name>
        <dbReference type="ChEBI" id="CHEBI:24875"/>
        <note>catalytic</note>
    </ligand>
</feature>
<reference evidence="7" key="1">
    <citation type="submission" date="2023-01" db="EMBL/GenBank/DDBJ databases">
        <title>Key to firefly adult light organ development and bioluminescence: homeobox transcription factors regulate luciferase expression and transportation to peroxisome.</title>
        <authorList>
            <person name="Fu X."/>
        </authorList>
    </citation>
    <scope>NUCLEOTIDE SEQUENCE [LARGE SCALE GENOMIC DNA]</scope>
</reference>
<protein>
    <submittedName>
        <fullName evidence="6">Uncharacterized protein</fullName>
    </submittedName>
</protein>
<dbReference type="GO" id="GO:0003834">
    <property type="term" value="F:beta-carotene 15,15'-dioxygenase activity"/>
    <property type="evidence" value="ECO:0007669"/>
    <property type="project" value="TreeGrafter"/>
</dbReference>
<accession>A0AAN7QLZ1</accession>
<dbReference type="GO" id="GO:0046872">
    <property type="term" value="F:metal ion binding"/>
    <property type="evidence" value="ECO:0007669"/>
    <property type="project" value="UniProtKB-KW"/>
</dbReference>
<gene>
    <name evidence="6" type="ORF">RN001_000314</name>
</gene>
<keyword evidence="7" id="KW-1185">Reference proteome</keyword>
<proteinExistence type="inferred from homology"/>
<comment type="similarity">
    <text evidence="1">Belongs to the carotenoid oxygenase family.</text>
</comment>
<dbReference type="InterPro" id="IPR004294">
    <property type="entry name" value="Carotenoid_Oase"/>
</dbReference>
<organism evidence="6 7">
    <name type="scientific">Aquatica leii</name>
    <dbReference type="NCBI Taxonomy" id="1421715"/>
    <lineage>
        <taxon>Eukaryota</taxon>
        <taxon>Metazoa</taxon>
        <taxon>Ecdysozoa</taxon>
        <taxon>Arthropoda</taxon>
        <taxon>Hexapoda</taxon>
        <taxon>Insecta</taxon>
        <taxon>Pterygota</taxon>
        <taxon>Neoptera</taxon>
        <taxon>Endopterygota</taxon>
        <taxon>Coleoptera</taxon>
        <taxon>Polyphaga</taxon>
        <taxon>Elateriformia</taxon>
        <taxon>Elateroidea</taxon>
        <taxon>Lampyridae</taxon>
        <taxon>Luciolinae</taxon>
        <taxon>Aquatica</taxon>
    </lineage>
</organism>
<dbReference type="PANTHER" id="PTHR10543">
    <property type="entry name" value="BETA-CAROTENE DIOXYGENASE"/>
    <property type="match status" value="1"/>
</dbReference>
<dbReference type="Pfam" id="PF03055">
    <property type="entry name" value="RPE65"/>
    <property type="match status" value="1"/>
</dbReference>
<evidence type="ECO:0000256" key="4">
    <source>
        <dbReference type="ARBA" id="ARBA00023004"/>
    </source>
</evidence>
<dbReference type="EMBL" id="JARPUR010000001">
    <property type="protein sequence ID" value="KAK4884043.1"/>
    <property type="molecule type" value="Genomic_DNA"/>
</dbReference>
<feature type="binding site" evidence="5">
    <location>
        <position position="180"/>
    </location>
    <ligand>
        <name>Fe cation</name>
        <dbReference type="ChEBI" id="CHEBI:24875"/>
        <note>catalytic</note>
    </ligand>
</feature>
<dbReference type="GO" id="GO:0016121">
    <property type="term" value="P:carotene catabolic process"/>
    <property type="evidence" value="ECO:0007669"/>
    <property type="project" value="TreeGrafter"/>
</dbReference>
<evidence type="ECO:0000256" key="5">
    <source>
        <dbReference type="PIRSR" id="PIRSR604294-1"/>
    </source>
</evidence>
<dbReference type="GO" id="GO:0042574">
    <property type="term" value="P:retinal metabolic process"/>
    <property type="evidence" value="ECO:0007669"/>
    <property type="project" value="TreeGrafter"/>
</dbReference>
<comment type="caution">
    <text evidence="6">The sequence shown here is derived from an EMBL/GenBank/DDBJ whole genome shotgun (WGS) entry which is preliminary data.</text>
</comment>
<evidence type="ECO:0000256" key="1">
    <source>
        <dbReference type="ARBA" id="ARBA00006787"/>
    </source>
</evidence>
<evidence type="ECO:0000313" key="7">
    <source>
        <dbReference type="Proteomes" id="UP001353858"/>
    </source>
</evidence>
<evidence type="ECO:0000256" key="2">
    <source>
        <dbReference type="ARBA" id="ARBA00022723"/>
    </source>
</evidence>
<evidence type="ECO:0000256" key="3">
    <source>
        <dbReference type="ARBA" id="ARBA00023002"/>
    </source>
</evidence>
<dbReference type="Proteomes" id="UP001353858">
    <property type="component" value="Unassembled WGS sequence"/>
</dbReference>
<keyword evidence="2 5" id="KW-0479">Metal-binding</keyword>
<dbReference type="AlphaFoldDB" id="A0AAN7QLZ1"/>
<evidence type="ECO:0000313" key="6">
    <source>
        <dbReference type="EMBL" id="KAK4884043.1"/>
    </source>
</evidence>
<dbReference type="GO" id="GO:0010436">
    <property type="term" value="F:carotenoid dioxygenase activity"/>
    <property type="evidence" value="ECO:0007669"/>
    <property type="project" value="TreeGrafter"/>
</dbReference>
<feature type="binding site" evidence="5">
    <location>
        <position position="524"/>
    </location>
    <ligand>
        <name>Fe cation</name>
        <dbReference type="ChEBI" id="CHEBI:24875"/>
        <note>catalytic</note>
    </ligand>
</feature>
<name>A0AAN7QLZ1_9COLE</name>
<keyword evidence="3" id="KW-0560">Oxidoreductase</keyword>
<dbReference type="PANTHER" id="PTHR10543:SF24">
    <property type="entry name" value="CAROTENOID ISOMEROOXYGENASE"/>
    <property type="match status" value="1"/>
</dbReference>